<evidence type="ECO:0000259" key="2">
    <source>
        <dbReference type="Pfam" id="PF19843"/>
    </source>
</evidence>
<dbReference type="Pfam" id="PF19843">
    <property type="entry name" value="DUF6318"/>
    <property type="match status" value="1"/>
</dbReference>
<protein>
    <recommendedName>
        <fullName evidence="2">DUF6318 domain-containing protein</fullName>
    </recommendedName>
</protein>
<accession>A0A849HGK3</accession>
<comment type="caution">
    <text evidence="3">The sequence shown here is derived from an EMBL/GenBank/DDBJ whole genome shotgun (WGS) entry which is preliminary data.</text>
</comment>
<name>A0A849HGK3_9MICO</name>
<dbReference type="AlphaFoldDB" id="A0A849HGK3"/>
<evidence type="ECO:0000313" key="4">
    <source>
        <dbReference type="Proteomes" id="UP000588586"/>
    </source>
</evidence>
<organism evidence="3 4">
    <name type="scientific">Knoellia koreensis</name>
    <dbReference type="NCBI Taxonomy" id="2730921"/>
    <lineage>
        <taxon>Bacteria</taxon>
        <taxon>Bacillati</taxon>
        <taxon>Actinomycetota</taxon>
        <taxon>Actinomycetes</taxon>
        <taxon>Micrococcales</taxon>
        <taxon>Intrasporangiaceae</taxon>
        <taxon>Knoellia</taxon>
    </lineage>
</organism>
<evidence type="ECO:0000256" key="1">
    <source>
        <dbReference type="SAM" id="MobiDB-lite"/>
    </source>
</evidence>
<feature type="compositionally biased region" description="Low complexity" evidence="1">
    <location>
        <begin position="16"/>
        <end position="42"/>
    </location>
</feature>
<reference evidence="3 4" key="1">
    <citation type="submission" date="2020-04" db="EMBL/GenBank/DDBJ databases">
        <title>Knoellia sp. isolate from air conditioner.</title>
        <authorList>
            <person name="Chea S."/>
            <person name="Kim D.-U."/>
        </authorList>
    </citation>
    <scope>NUCLEOTIDE SEQUENCE [LARGE SCALE GENOMIC DNA]</scope>
    <source>
        <strain evidence="3 4">DB2414S</strain>
    </source>
</reference>
<dbReference type="EMBL" id="JABEPQ010000001">
    <property type="protein sequence ID" value="NNM45391.1"/>
    <property type="molecule type" value="Genomic_DNA"/>
</dbReference>
<feature type="region of interest" description="Disordered" evidence="1">
    <location>
        <begin position="1"/>
        <end position="59"/>
    </location>
</feature>
<evidence type="ECO:0000313" key="3">
    <source>
        <dbReference type="EMBL" id="NNM45391.1"/>
    </source>
</evidence>
<sequence length="184" mass="19612">MLALGLGACNGGGDDPPTTSTSSSSSTSTTSTSTPSSTTTTSGTATLDPAKLPPEAQKHTPEGAAAFVEYYMEQVNEAWTQPNSKLLPLLSDPECIACKNFNKTSAELERDGQKYDSNPVTVTRVTPLSQNADGVQLVRLYMDQHKVNVVDKAGKVVLTDPAKKLARTVGVQWMGASWRLYGMQ</sequence>
<proteinExistence type="predicted"/>
<dbReference type="InterPro" id="IPR046281">
    <property type="entry name" value="DUF6318"/>
</dbReference>
<dbReference type="Proteomes" id="UP000588586">
    <property type="component" value="Unassembled WGS sequence"/>
</dbReference>
<keyword evidence="4" id="KW-1185">Reference proteome</keyword>
<feature type="domain" description="DUF6318" evidence="2">
    <location>
        <begin position="51"/>
        <end position="182"/>
    </location>
</feature>
<gene>
    <name evidence="3" type="ORF">HJG52_05140</name>
</gene>